<name>A0A4Q1CJM7_9BACT</name>
<dbReference type="InterPro" id="IPR011466">
    <property type="entry name" value="DUF1572"/>
</dbReference>
<accession>A0A4Q1CJM7</accession>
<keyword evidence="2" id="KW-1185">Reference proteome</keyword>
<dbReference type="RefSeq" id="WP_129130744.1">
    <property type="nucleotide sequence ID" value="NZ_SDHW01000002.1"/>
</dbReference>
<dbReference type="EMBL" id="SDHW01000002">
    <property type="protein sequence ID" value="RXK60783.1"/>
    <property type="molecule type" value="Genomic_DNA"/>
</dbReference>
<protein>
    <submittedName>
        <fullName evidence="1">DinB family protein</fullName>
    </submittedName>
</protein>
<dbReference type="AlphaFoldDB" id="A0A4Q1CJM7"/>
<evidence type="ECO:0000313" key="2">
    <source>
        <dbReference type="Proteomes" id="UP000290204"/>
    </source>
</evidence>
<dbReference type="OrthoDB" id="893570at2"/>
<organism evidence="1 2">
    <name type="scientific">Lacibacter luteus</name>
    <dbReference type="NCBI Taxonomy" id="2508719"/>
    <lineage>
        <taxon>Bacteria</taxon>
        <taxon>Pseudomonadati</taxon>
        <taxon>Bacteroidota</taxon>
        <taxon>Chitinophagia</taxon>
        <taxon>Chitinophagales</taxon>
        <taxon>Chitinophagaceae</taxon>
        <taxon>Lacibacter</taxon>
    </lineage>
</organism>
<dbReference type="SUPFAM" id="SSF109854">
    <property type="entry name" value="DinB/YfiT-like putative metalloenzymes"/>
    <property type="match status" value="1"/>
</dbReference>
<reference evidence="1 2" key="1">
    <citation type="submission" date="2019-01" db="EMBL/GenBank/DDBJ databases">
        <title>Lacibacter sp. strain TTM-7.</title>
        <authorList>
            <person name="Chen W.-M."/>
        </authorList>
    </citation>
    <scope>NUCLEOTIDE SEQUENCE [LARGE SCALE GENOMIC DNA]</scope>
    <source>
        <strain evidence="1 2">TTM-7</strain>
    </source>
</reference>
<gene>
    <name evidence="1" type="ORF">ESA94_09985</name>
</gene>
<evidence type="ECO:0000313" key="1">
    <source>
        <dbReference type="EMBL" id="RXK60783.1"/>
    </source>
</evidence>
<dbReference type="Gene3D" id="1.20.120.450">
    <property type="entry name" value="dinb family like domain"/>
    <property type="match status" value="1"/>
</dbReference>
<sequence length="148" mass="17002">MLLTTLRQLFQRDLTRLYNEIEQYKSNDVLWVTDGHIANSAGNLCLHLAGNLKTYIGAELGNYPYIRNREEEFAKKDMSKESLLMLVQETKEIIDNTLSVLPDSVLAEEYPLLVFAEKTSTGFFLVHLATHLSYHLGQISYHRRLLAV</sequence>
<dbReference type="Pfam" id="PF07609">
    <property type="entry name" value="DUF1572"/>
    <property type="match status" value="1"/>
</dbReference>
<comment type="caution">
    <text evidence="1">The sequence shown here is derived from an EMBL/GenBank/DDBJ whole genome shotgun (WGS) entry which is preliminary data.</text>
</comment>
<proteinExistence type="predicted"/>
<dbReference type="InterPro" id="IPR034660">
    <property type="entry name" value="DinB/YfiT-like"/>
</dbReference>
<dbReference type="Proteomes" id="UP000290204">
    <property type="component" value="Unassembled WGS sequence"/>
</dbReference>